<proteinExistence type="evidence at transcript level"/>
<dbReference type="GO" id="GO:0008237">
    <property type="term" value="F:metallopeptidase activity"/>
    <property type="evidence" value="ECO:0007669"/>
    <property type="project" value="UniProtKB-KW"/>
</dbReference>
<name>A0A023G4Y1_AMBTT</name>
<keyword evidence="1" id="KW-0645">Protease</keyword>
<organism evidence="1">
    <name type="scientific">Amblyomma triste</name>
    <name type="common">Neotropical tick</name>
    <dbReference type="NCBI Taxonomy" id="251400"/>
    <lineage>
        <taxon>Eukaryota</taxon>
        <taxon>Metazoa</taxon>
        <taxon>Ecdysozoa</taxon>
        <taxon>Arthropoda</taxon>
        <taxon>Chelicerata</taxon>
        <taxon>Arachnida</taxon>
        <taxon>Acari</taxon>
        <taxon>Parasitiformes</taxon>
        <taxon>Ixodida</taxon>
        <taxon>Ixodoidea</taxon>
        <taxon>Ixodidae</taxon>
        <taxon>Amblyomminae</taxon>
        <taxon>Amblyomma</taxon>
    </lineage>
</organism>
<protein>
    <submittedName>
        <fullName evidence="1">Putative salivary gland metalloprotease</fullName>
    </submittedName>
</protein>
<accession>A0A023G4Y1</accession>
<sequence length="178" mass="20357">MEQYFCESFIWYISGLVCLLSPNAESLKLLHGQSLVFPHVIHSRSDNDSKTLKITKTLTLNLEKSSVLDKELLLRTYEGPLMRHTYIDGEMLEEDLYHDAQNFASVMVSEENGLKVEGVLGPKLRIKPWVGEEGAVGKNFPHIVYEIQDDTLHESQGGAWDKMAMHFTPRESYPTRRC</sequence>
<dbReference type="EMBL" id="GBBM01006122">
    <property type="protein sequence ID" value="JAC29296.1"/>
    <property type="molecule type" value="mRNA"/>
</dbReference>
<keyword evidence="1" id="KW-0482">Metalloprotease</keyword>
<evidence type="ECO:0000313" key="1">
    <source>
        <dbReference type="EMBL" id="JAC29296.1"/>
    </source>
</evidence>
<reference evidence="1" key="1">
    <citation type="submission" date="2014-03" db="EMBL/GenBank/DDBJ databases">
        <title>The sialotranscriptome of Amblyomma triste, Amblyomma parvum and Amblyomma cajennense ticks, uncovered by 454-based RNA-seq.</title>
        <authorList>
            <person name="Garcia G.R."/>
            <person name="Gardinassi L.G."/>
            <person name="Ribeiro J.M."/>
            <person name="Anatriello E."/>
            <person name="Ferreira B.R."/>
            <person name="Moreira H.N."/>
            <person name="Mafra C."/>
            <person name="Olegario M.M."/>
            <person name="Szabo P.J."/>
            <person name="Miranda-Santos I.K."/>
            <person name="Maruyama S.R."/>
        </authorList>
    </citation>
    <scope>NUCLEOTIDE SEQUENCE</scope>
    <source>
        <strain evidence="1">Mato Grasso do Sul</strain>
        <tissue evidence="1">Salivary glands</tissue>
    </source>
</reference>
<dbReference type="AlphaFoldDB" id="A0A023G4Y1"/>
<dbReference type="GO" id="GO:0006508">
    <property type="term" value="P:proteolysis"/>
    <property type="evidence" value="ECO:0007669"/>
    <property type="project" value="UniProtKB-KW"/>
</dbReference>
<keyword evidence="1" id="KW-0378">Hydrolase</keyword>